<accession>A0AAV4RDG1</accession>
<dbReference type="Proteomes" id="UP001054837">
    <property type="component" value="Unassembled WGS sequence"/>
</dbReference>
<evidence type="ECO:0000313" key="2">
    <source>
        <dbReference type="Proteomes" id="UP001054837"/>
    </source>
</evidence>
<dbReference type="EMBL" id="BPLQ01005872">
    <property type="protein sequence ID" value="GIY18147.1"/>
    <property type="molecule type" value="Genomic_DNA"/>
</dbReference>
<reference evidence="1 2" key="1">
    <citation type="submission" date="2021-06" db="EMBL/GenBank/DDBJ databases">
        <title>Caerostris darwini draft genome.</title>
        <authorList>
            <person name="Kono N."/>
            <person name="Arakawa K."/>
        </authorList>
    </citation>
    <scope>NUCLEOTIDE SEQUENCE [LARGE SCALE GENOMIC DNA]</scope>
</reference>
<protein>
    <submittedName>
        <fullName evidence="1">Uncharacterized protein</fullName>
    </submittedName>
</protein>
<sequence length="83" mass="9216">MNPSGERQESNSLERWRSEATFECKLNSDCSKEGRKATVAVNLDSSHLEAMQWRNSVLHAGHFDMKSFAVTAAADTNFALEAP</sequence>
<proteinExistence type="predicted"/>
<name>A0AAV4RDG1_9ARAC</name>
<gene>
    <name evidence="1" type="ORF">CDAR_39981</name>
</gene>
<comment type="caution">
    <text evidence="1">The sequence shown here is derived from an EMBL/GenBank/DDBJ whole genome shotgun (WGS) entry which is preliminary data.</text>
</comment>
<keyword evidence="2" id="KW-1185">Reference proteome</keyword>
<organism evidence="1 2">
    <name type="scientific">Caerostris darwini</name>
    <dbReference type="NCBI Taxonomy" id="1538125"/>
    <lineage>
        <taxon>Eukaryota</taxon>
        <taxon>Metazoa</taxon>
        <taxon>Ecdysozoa</taxon>
        <taxon>Arthropoda</taxon>
        <taxon>Chelicerata</taxon>
        <taxon>Arachnida</taxon>
        <taxon>Araneae</taxon>
        <taxon>Araneomorphae</taxon>
        <taxon>Entelegynae</taxon>
        <taxon>Araneoidea</taxon>
        <taxon>Araneidae</taxon>
        <taxon>Caerostris</taxon>
    </lineage>
</organism>
<dbReference type="AlphaFoldDB" id="A0AAV4RDG1"/>
<evidence type="ECO:0000313" key="1">
    <source>
        <dbReference type="EMBL" id="GIY18147.1"/>
    </source>
</evidence>